<feature type="region of interest" description="Disordered" evidence="1">
    <location>
        <begin position="1"/>
        <end position="41"/>
    </location>
</feature>
<sequence length="41" mass="4917">MELYSGYLDDHFNPHKLRRRRKKNGNVLMAMSNQSSEQARH</sequence>
<evidence type="ECO:0000313" key="2">
    <source>
        <dbReference type="EMBL" id="AQK46482.1"/>
    </source>
</evidence>
<accession>A0A1D6JFC4</accession>
<dbReference type="AlphaFoldDB" id="A0A1D6JFC4"/>
<reference evidence="2" key="1">
    <citation type="submission" date="2015-12" db="EMBL/GenBank/DDBJ databases">
        <title>Update maize B73 reference genome by single molecule sequencing technologies.</title>
        <authorList>
            <consortium name="Maize Genome Sequencing Project"/>
            <person name="Ware D."/>
        </authorList>
    </citation>
    <scope>NUCLEOTIDE SEQUENCE</scope>
    <source>
        <tissue evidence="2">Seedling</tissue>
    </source>
</reference>
<organism evidence="2">
    <name type="scientific">Zea mays</name>
    <name type="common">Maize</name>
    <dbReference type="NCBI Taxonomy" id="4577"/>
    <lineage>
        <taxon>Eukaryota</taxon>
        <taxon>Viridiplantae</taxon>
        <taxon>Streptophyta</taxon>
        <taxon>Embryophyta</taxon>
        <taxon>Tracheophyta</taxon>
        <taxon>Spermatophyta</taxon>
        <taxon>Magnoliopsida</taxon>
        <taxon>Liliopsida</taxon>
        <taxon>Poales</taxon>
        <taxon>Poaceae</taxon>
        <taxon>PACMAD clade</taxon>
        <taxon>Panicoideae</taxon>
        <taxon>Andropogonodae</taxon>
        <taxon>Andropogoneae</taxon>
        <taxon>Tripsacinae</taxon>
        <taxon>Zea</taxon>
    </lineage>
</organism>
<name>A0A1D6JFC4_MAIZE</name>
<dbReference type="EMBL" id="CM000786">
    <property type="protein sequence ID" value="AQK46483.1"/>
    <property type="molecule type" value="Genomic_DNA"/>
</dbReference>
<dbReference type="EMBL" id="CM000786">
    <property type="protein sequence ID" value="AQK46482.1"/>
    <property type="molecule type" value="Genomic_DNA"/>
</dbReference>
<evidence type="ECO:0000256" key="1">
    <source>
        <dbReference type="SAM" id="MobiDB-lite"/>
    </source>
</evidence>
<gene>
    <name evidence="2" type="ORF">ZEAMMB73_Zm00001d026398</name>
</gene>
<proteinExistence type="predicted"/>
<feature type="compositionally biased region" description="Polar residues" evidence="1">
    <location>
        <begin position="31"/>
        <end position="41"/>
    </location>
</feature>
<feature type="compositionally biased region" description="Basic residues" evidence="1">
    <location>
        <begin position="14"/>
        <end position="24"/>
    </location>
</feature>
<protein>
    <submittedName>
        <fullName evidence="2">Transcription factor TGA4</fullName>
    </submittedName>
</protein>